<evidence type="ECO:0000313" key="4">
    <source>
        <dbReference type="Proteomes" id="UP001175261"/>
    </source>
</evidence>
<evidence type="ECO:0000256" key="2">
    <source>
        <dbReference type="SAM" id="MobiDB-lite"/>
    </source>
</evidence>
<evidence type="ECO:0000256" key="1">
    <source>
        <dbReference type="ARBA" id="ARBA00023604"/>
    </source>
</evidence>
<dbReference type="AlphaFoldDB" id="A0AA39LA36"/>
<dbReference type="InterPro" id="IPR044053">
    <property type="entry name" value="AsaB-like"/>
</dbReference>
<dbReference type="GO" id="GO:0016491">
    <property type="term" value="F:oxidoreductase activity"/>
    <property type="evidence" value="ECO:0007669"/>
    <property type="project" value="InterPro"/>
</dbReference>
<comment type="similarity">
    <text evidence="1">Belongs to the asaB hydroxylase/desaturase family.</text>
</comment>
<comment type="caution">
    <text evidence="3">The sequence shown here is derived from an EMBL/GenBank/DDBJ whole genome shotgun (WGS) entry which is preliminary data.</text>
</comment>
<accession>A0AA39LA36</accession>
<dbReference type="NCBIfam" id="NF041278">
    <property type="entry name" value="CmcJ_NvfI_EfuI"/>
    <property type="match status" value="1"/>
</dbReference>
<dbReference type="PANTHER" id="PTHR34598">
    <property type="entry name" value="BLL6449 PROTEIN"/>
    <property type="match status" value="1"/>
</dbReference>
<feature type="region of interest" description="Disordered" evidence="2">
    <location>
        <begin position="1"/>
        <end position="31"/>
    </location>
</feature>
<protein>
    <submittedName>
        <fullName evidence="3">Uncharacterized protein</fullName>
    </submittedName>
</protein>
<organism evidence="3 4">
    <name type="scientific">Sarocladium strictum</name>
    <name type="common">Black bundle disease fungus</name>
    <name type="synonym">Acremonium strictum</name>
    <dbReference type="NCBI Taxonomy" id="5046"/>
    <lineage>
        <taxon>Eukaryota</taxon>
        <taxon>Fungi</taxon>
        <taxon>Dikarya</taxon>
        <taxon>Ascomycota</taxon>
        <taxon>Pezizomycotina</taxon>
        <taxon>Sordariomycetes</taxon>
        <taxon>Hypocreomycetidae</taxon>
        <taxon>Hypocreales</taxon>
        <taxon>Sarocladiaceae</taxon>
        <taxon>Sarocladium</taxon>
    </lineage>
</organism>
<dbReference type="EMBL" id="JAPDFR010000002">
    <property type="protein sequence ID" value="KAK0390181.1"/>
    <property type="molecule type" value="Genomic_DNA"/>
</dbReference>
<name>A0AA39LA36_SARSR</name>
<gene>
    <name evidence="3" type="ORF">NLU13_3753</name>
</gene>
<feature type="compositionally biased region" description="Polar residues" evidence="2">
    <location>
        <begin position="1"/>
        <end position="12"/>
    </location>
</feature>
<dbReference type="Proteomes" id="UP001175261">
    <property type="component" value="Unassembled WGS sequence"/>
</dbReference>
<reference evidence="3" key="1">
    <citation type="submission" date="2022-10" db="EMBL/GenBank/DDBJ databases">
        <title>Determination and structural analysis of whole genome sequence of Sarocladium strictum F4-1.</title>
        <authorList>
            <person name="Hu L."/>
            <person name="Jiang Y."/>
        </authorList>
    </citation>
    <scope>NUCLEOTIDE SEQUENCE</scope>
    <source>
        <strain evidence="3">F4-1</strain>
    </source>
</reference>
<proteinExistence type="inferred from homology"/>
<sequence length="304" mass="34469">MATASVVSSRPATSFLPLVASDNTDTANRGGKDVETLLNYHKDNEDGSPPHPTYVDRPETYERPSEVHKVLVRDVRGKENQFTLDVNGFQFHKHTAQEKDFVDDAQIQDGYYKETEQLLKDVTGASRIFIFDHTIRRKSTDSRDSAPGSSPLRGPVQRVHIDQSYKAALSRVPHHLPEEADHLLQGRVQIINVWRPIKTVRRDPLGVAEANSVDDESLVVTELIYPGRKGETYAVKHSPKHQWYYKSELSPDEVILIKCFDSKKDGRARRVPHTAFHIPGTEDAESRESIEVRALVFHENDTLE</sequence>
<dbReference type="PANTHER" id="PTHR34598:SF3">
    <property type="entry name" value="OXIDOREDUCTASE AN1597"/>
    <property type="match status" value="1"/>
</dbReference>
<evidence type="ECO:0000313" key="3">
    <source>
        <dbReference type="EMBL" id="KAK0390181.1"/>
    </source>
</evidence>
<keyword evidence="4" id="KW-1185">Reference proteome</keyword>